<dbReference type="InterPro" id="IPR050236">
    <property type="entry name" value="Ser_Thr_kinase_AGC"/>
</dbReference>
<feature type="compositionally biased region" description="Basic and acidic residues" evidence="10">
    <location>
        <begin position="1657"/>
        <end position="1667"/>
    </location>
</feature>
<evidence type="ECO:0000313" key="12">
    <source>
        <dbReference type="EMBL" id="KFG36160.1"/>
    </source>
</evidence>
<comment type="caution">
    <text evidence="12">The sequence shown here is derived from an EMBL/GenBank/DDBJ whole genome shotgun (WGS) entry which is preliminary data.</text>
</comment>
<gene>
    <name evidence="12" type="ORF">TGDOM2_215670</name>
</gene>
<dbReference type="SUPFAM" id="SSF56112">
    <property type="entry name" value="Protein kinase-like (PK-like)"/>
    <property type="match status" value="1"/>
</dbReference>
<feature type="region of interest" description="Disordered" evidence="10">
    <location>
        <begin position="1336"/>
        <end position="1429"/>
    </location>
</feature>
<feature type="compositionally biased region" description="Basic and acidic residues" evidence="10">
    <location>
        <begin position="143"/>
        <end position="160"/>
    </location>
</feature>
<dbReference type="PANTHER" id="PTHR24356">
    <property type="entry name" value="SERINE/THREONINE-PROTEIN KINASE"/>
    <property type="match status" value="1"/>
</dbReference>
<feature type="region of interest" description="Disordered" evidence="10">
    <location>
        <begin position="209"/>
        <end position="243"/>
    </location>
</feature>
<comment type="catalytic activity">
    <reaction evidence="8">
        <text>L-seryl-[protein] + ATP = O-phospho-L-seryl-[protein] + ADP + H(+)</text>
        <dbReference type="Rhea" id="RHEA:17989"/>
        <dbReference type="Rhea" id="RHEA-COMP:9863"/>
        <dbReference type="Rhea" id="RHEA-COMP:11604"/>
        <dbReference type="ChEBI" id="CHEBI:15378"/>
        <dbReference type="ChEBI" id="CHEBI:29999"/>
        <dbReference type="ChEBI" id="CHEBI:30616"/>
        <dbReference type="ChEBI" id="CHEBI:83421"/>
        <dbReference type="ChEBI" id="CHEBI:456216"/>
        <dbReference type="EC" id="2.7.11.1"/>
    </reaction>
</comment>
<feature type="region of interest" description="Disordered" evidence="10">
    <location>
        <begin position="112"/>
        <end position="190"/>
    </location>
</feature>
<feature type="region of interest" description="Disordered" evidence="10">
    <location>
        <begin position="1035"/>
        <end position="1088"/>
    </location>
</feature>
<feature type="region of interest" description="Disordered" evidence="10">
    <location>
        <begin position="1654"/>
        <end position="1677"/>
    </location>
</feature>
<reference evidence="12 13" key="1">
    <citation type="submission" date="2014-02" db="EMBL/GenBank/DDBJ databases">
        <authorList>
            <person name="Sibley D."/>
            <person name="Venepally P."/>
            <person name="Karamycheva S."/>
            <person name="Hadjithomas M."/>
            <person name="Khan A."/>
            <person name="Brunk B."/>
            <person name="Roos D."/>
            <person name="Caler E."/>
            <person name="Lorenzi H."/>
        </authorList>
    </citation>
    <scope>NUCLEOTIDE SEQUENCE [LARGE SCALE GENOMIC DNA]</scope>
    <source>
        <strain evidence="12 13">GAB2-2007-GAL-DOM2</strain>
    </source>
</reference>
<feature type="compositionally biased region" description="Basic and acidic residues" evidence="10">
    <location>
        <begin position="1353"/>
        <end position="1362"/>
    </location>
</feature>
<protein>
    <recommendedName>
        <fullName evidence="1">non-specific serine/threonine protein kinase</fullName>
        <ecNumber evidence="1">2.7.11.1</ecNumber>
    </recommendedName>
</protein>
<dbReference type="InterPro" id="IPR008271">
    <property type="entry name" value="Ser/Thr_kinase_AS"/>
</dbReference>
<evidence type="ECO:0000259" key="11">
    <source>
        <dbReference type="PROSITE" id="PS50011"/>
    </source>
</evidence>
<dbReference type="EMBL" id="AHZU02001117">
    <property type="protein sequence ID" value="KFG36160.1"/>
    <property type="molecule type" value="Genomic_DNA"/>
</dbReference>
<organism evidence="12 13">
    <name type="scientific">Toxoplasma gondii GAB2-2007-GAL-DOM2</name>
    <dbReference type="NCBI Taxonomy" id="1130820"/>
    <lineage>
        <taxon>Eukaryota</taxon>
        <taxon>Sar</taxon>
        <taxon>Alveolata</taxon>
        <taxon>Apicomplexa</taxon>
        <taxon>Conoidasida</taxon>
        <taxon>Coccidia</taxon>
        <taxon>Eucoccidiorida</taxon>
        <taxon>Eimeriorina</taxon>
        <taxon>Sarcocystidae</taxon>
        <taxon>Toxoplasma</taxon>
    </lineage>
</organism>
<feature type="compositionally biased region" description="Low complexity" evidence="10">
    <location>
        <begin position="1116"/>
        <end position="1128"/>
    </location>
</feature>
<evidence type="ECO:0000256" key="10">
    <source>
        <dbReference type="SAM" id="MobiDB-lite"/>
    </source>
</evidence>
<dbReference type="InterPro" id="IPR011009">
    <property type="entry name" value="Kinase-like_dom_sf"/>
</dbReference>
<dbReference type="Gene3D" id="1.10.510.10">
    <property type="entry name" value="Transferase(Phosphotransferase) domain 1"/>
    <property type="match status" value="2"/>
</dbReference>
<feature type="region of interest" description="Disordered" evidence="10">
    <location>
        <begin position="806"/>
        <end position="836"/>
    </location>
</feature>
<dbReference type="PROSITE" id="PS00108">
    <property type="entry name" value="PROTEIN_KINASE_ST"/>
    <property type="match status" value="1"/>
</dbReference>
<dbReference type="InterPro" id="IPR000719">
    <property type="entry name" value="Prot_kinase_dom"/>
</dbReference>
<feature type="region of interest" description="Disordered" evidence="10">
    <location>
        <begin position="866"/>
        <end position="895"/>
    </location>
</feature>
<dbReference type="OrthoDB" id="331342at2759"/>
<feature type="region of interest" description="Disordered" evidence="10">
    <location>
        <begin position="1566"/>
        <end position="1620"/>
    </location>
</feature>
<dbReference type="GO" id="GO:0004674">
    <property type="term" value="F:protein serine/threonine kinase activity"/>
    <property type="evidence" value="ECO:0007669"/>
    <property type="project" value="UniProtKB-KW"/>
</dbReference>
<feature type="compositionally biased region" description="Low complexity" evidence="10">
    <location>
        <begin position="1048"/>
        <end position="1060"/>
    </location>
</feature>
<keyword evidence="3 12" id="KW-0808">Transferase</keyword>
<dbReference type="PANTHER" id="PTHR24356:SF1">
    <property type="entry name" value="SERINE_THREONINE-PROTEIN KINASE GREATWALL"/>
    <property type="match status" value="1"/>
</dbReference>
<dbReference type="SMART" id="SM00220">
    <property type="entry name" value="S_TKc"/>
    <property type="match status" value="1"/>
</dbReference>
<keyword evidence="6 9" id="KW-0067">ATP-binding</keyword>
<dbReference type="GO" id="GO:0005524">
    <property type="term" value="F:ATP binding"/>
    <property type="evidence" value="ECO:0007669"/>
    <property type="project" value="UniProtKB-UniRule"/>
</dbReference>
<keyword evidence="2" id="KW-0723">Serine/threonine-protein kinase</keyword>
<dbReference type="PROSITE" id="PS00107">
    <property type="entry name" value="PROTEIN_KINASE_ATP"/>
    <property type="match status" value="1"/>
</dbReference>
<evidence type="ECO:0000256" key="2">
    <source>
        <dbReference type="ARBA" id="ARBA00022527"/>
    </source>
</evidence>
<keyword evidence="5 12" id="KW-0418">Kinase</keyword>
<keyword evidence="4 9" id="KW-0547">Nucleotide-binding</keyword>
<feature type="region of interest" description="Disordered" evidence="10">
    <location>
        <begin position="667"/>
        <end position="699"/>
    </location>
</feature>
<dbReference type="Gene3D" id="3.30.200.20">
    <property type="entry name" value="Phosphorylase Kinase, domain 1"/>
    <property type="match status" value="1"/>
</dbReference>
<evidence type="ECO:0000256" key="1">
    <source>
        <dbReference type="ARBA" id="ARBA00012513"/>
    </source>
</evidence>
<dbReference type="EC" id="2.7.11.1" evidence="1"/>
<dbReference type="Proteomes" id="UP000028837">
    <property type="component" value="Unassembled WGS sequence"/>
</dbReference>
<proteinExistence type="predicted"/>
<feature type="region of interest" description="Disordered" evidence="10">
    <location>
        <begin position="1107"/>
        <end position="1134"/>
    </location>
</feature>
<feature type="binding site" evidence="9">
    <location>
        <position position="545"/>
    </location>
    <ligand>
        <name>ATP</name>
        <dbReference type="ChEBI" id="CHEBI:30616"/>
    </ligand>
</feature>
<sequence length="1745" mass="189639">MEHDDDSEWLAFCMKVEEQELSASPWCFSSEVVSPATPVLLRNATTEAEPTLETLSACSPKNCLRVQTEQGSTSDTVKRFASEVLHTCHKRGPGLITEPICTVSQEEQETLRPAKTAADTTPEKQHGDKFREVPLEIIKGRSIKSEHSSEPGDPNSDKLEVSVGEKSASDSTTECRIKPPATRGARSAPTSYASVFPVAIGGRTPLKCVSGQSPEPVPSRTTNSHEPVCRFPTRQNGDDGRAECPEASNGLFESNLANEEQATNTGLICEPMGVGGLRCRERLFDFTKPRGQAERAGGWGGRRTSRGSIREGVGATQIGRKLRLFAEFVTERKKKDEERVERQKTVRAILNIAARMSERRRPTRGDSEESNTQKWASVQEMSDAAEPEHFWMDKDMQSGCSTPASAAASALPQGNSLVTEMPENLQCRNNVGAPKQPRNLRLNPSDEGGSKPLRYETNLDLLSRTRTAEKRHADEDRNSLLRKYLSALEAAQTAWLRAQRERLDTQRFRVLAVLGVGAYGLVRLVQDRQTGEKFALKQMEKRAVKMKNERTRLYAERHVLAEVVSRHIVKLVCTFQDMRYLYQVLEYLPGGDLMTHLVACGRFSEETTKFYIAQLILAVHTVHRLGYLHRDIKPCNIVLDDKGNLKLLDFGLCAYYHSPCDFSSSGSTTHSEFSDTGSTGTLDPRLATRGSEKTHSKQSAEFVVYGQRSKKGVEKTFSLQASAVSWKLRPPRLLHDEIVEGVTSCSAGAPEEPNELEEKQEQRGGLIASSFADNNHASTSAMLASTPASPLSSHLAASPNCCHSKELAPPAPASSASPTSEFVFHSPPTLSPASHTSRSCARAFPEIQSCAYESRRADAKELVGEELAPDAGSTSEKIPPCDGSEGRPSEGSLILPPSPGIPLEGKDIPETPIDRDQTLPSRSITASTQETSFNLYCGTSLCQATPPDNSLSGVSSVPFSTTSNPFFLHSATQQPPSALSPNQQAVPQNEVRPAGFQAPAPAVTSFVSPGQSSPTFDLSSSSVFETPSAARVVGSEANWKEDEKPPLSNISSEFSSDLSSDVQHRGMPASELGSPLRPCASSGASAASCPHVSPVSPLSFTPCYSGPASPPLSVTPSSPRLQSPSSPRCDSLATPDASAFSFPRLSGALAVPTPETIHGSPSAEKRSTPVEPKAPTDGGEHCHDALNETAPSPAPSTLSPASSPTHISRLEALSQVGTPHYMAPEVLAGLPYSFPADWWSVGVILFECIYGGVPFNTPSYNPQLLSYIIINFRRFLTLPKHSGPEKVRVSAACRDVIQGLLCEPEQRWGFEELRQSAWLRNIDWEALGRGVWRNRERRTHKGSDGANSGGEKPTGDSERMISMEKTNAAQAEGAAAEVDKVRIKQSSQGNPTLADPRDEPSLQDTTEGGISAPQNEQGTNTSRETDSRIETTVFKRSSREEIPGIINGIAPAARGHQAVPRCSSNEKSKREHIPWDNERGCVAAEEVEEEDVTEGPLKLPSNAVPVGLSPAAFFNNGDRESPSRVLPSWCRYTPGMAGRLDGLPAKGPQNAATGAQNAAQPLEATRFGVEHGTHRRPTARTQNLRTDSAESNPGREPREAIKQPATARRQRNPSNDQAAGEHFGEELKSALCLKDECSKAVFCTVKAGGPGTKRAVLNKDGKPRNENLRATPPWGSHASTDANDWLKLQPFRPKDEVLKDLRFLNFTFKREEKDYEAGVWALEEKIRQIVMSDCETVCRDGELGT</sequence>
<feature type="region of interest" description="Disordered" evidence="10">
    <location>
        <begin position="1151"/>
        <end position="1204"/>
    </location>
</feature>
<evidence type="ECO:0000256" key="3">
    <source>
        <dbReference type="ARBA" id="ARBA00022679"/>
    </source>
</evidence>
<accession>A0A086JVJ2</accession>
<name>A0A086JVJ2_TOXGO</name>
<dbReference type="GO" id="GO:0106310">
    <property type="term" value="F:protein serine kinase activity"/>
    <property type="evidence" value="ECO:0007669"/>
    <property type="project" value="RHEA"/>
</dbReference>
<evidence type="ECO:0000256" key="5">
    <source>
        <dbReference type="ARBA" id="ARBA00022777"/>
    </source>
</evidence>
<dbReference type="VEuPathDB" id="ToxoDB:TGDOM2_215670"/>
<feature type="domain" description="Protein kinase" evidence="11">
    <location>
        <begin position="508"/>
        <end position="1319"/>
    </location>
</feature>
<evidence type="ECO:0000256" key="9">
    <source>
        <dbReference type="PROSITE-ProRule" id="PRU10141"/>
    </source>
</evidence>
<dbReference type="Pfam" id="PF00069">
    <property type="entry name" value="Pkinase"/>
    <property type="match status" value="2"/>
</dbReference>
<dbReference type="GO" id="GO:0035556">
    <property type="term" value="P:intracellular signal transduction"/>
    <property type="evidence" value="ECO:0007669"/>
    <property type="project" value="TreeGrafter"/>
</dbReference>
<evidence type="ECO:0000313" key="13">
    <source>
        <dbReference type="Proteomes" id="UP000028837"/>
    </source>
</evidence>
<evidence type="ECO:0000256" key="4">
    <source>
        <dbReference type="ARBA" id="ARBA00022741"/>
    </source>
</evidence>
<evidence type="ECO:0000256" key="8">
    <source>
        <dbReference type="ARBA" id="ARBA00048679"/>
    </source>
</evidence>
<feature type="compositionally biased region" description="Polar residues" evidence="10">
    <location>
        <begin position="1402"/>
        <end position="1422"/>
    </location>
</feature>
<evidence type="ECO:0000256" key="6">
    <source>
        <dbReference type="ARBA" id="ARBA00022840"/>
    </source>
</evidence>
<feature type="compositionally biased region" description="Basic and acidic residues" evidence="10">
    <location>
        <begin position="121"/>
        <end position="134"/>
    </location>
</feature>
<evidence type="ECO:0000256" key="7">
    <source>
        <dbReference type="ARBA" id="ARBA00047899"/>
    </source>
</evidence>
<dbReference type="InterPro" id="IPR017441">
    <property type="entry name" value="Protein_kinase_ATP_BS"/>
</dbReference>
<comment type="catalytic activity">
    <reaction evidence="7">
        <text>L-threonyl-[protein] + ATP = O-phospho-L-threonyl-[protein] + ADP + H(+)</text>
        <dbReference type="Rhea" id="RHEA:46608"/>
        <dbReference type="Rhea" id="RHEA-COMP:11060"/>
        <dbReference type="Rhea" id="RHEA-COMP:11605"/>
        <dbReference type="ChEBI" id="CHEBI:15378"/>
        <dbReference type="ChEBI" id="CHEBI:30013"/>
        <dbReference type="ChEBI" id="CHEBI:30616"/>
        <dbReference type="ChEBI" id="CHEBI:61977"/>
        <dbReference type="ChEBI" id="CHEBI:456216"/>
        <dbReference type="EC" id="2.7.11.1"/>
    </reaction>
</comment>
<feature type="compositionally biased region" description="Polar residues" evidence="10">
    <location>
        <begin position="1579"/>
        <end position="1591"/>
    </location>
</feature>
<dbReference type="PROSITE" id="PS50011">
    <property type="entry name" value="PROTEIN_KINASE_DOM"/>
    <property type="match status" value="1"/>
</dbReference>
<feature type="compositionally biased region" description="Low complexity" evidence="10">
    <location>
        <begin position="1189"/>
        <end position="1204"/>
    </location>
</feature>
<feature type="region of interest" description="Disordered" evidence="10">
    <location>
        <begin position="429"/>
        <end position="452"/>
    </location>
</feature>